<dbReference type="Proteomes" id="UP000054485">
    <property type="component" value="Unassembled WGS sequence"/>
</dbReference>
<keyword evidence="2" id="KW-1185">Reference proteome</keyword>
<name>A0A0D0BGD6_9AGAM</name>
<dbReference type="AlphaFoldDB" id="A0A0D0BGD6"/>
<evidence type="ECO:0000313" key="2">
    <source>
        <dbReference type="Proteomes" id="UP000054485"/>
    </source>
</evidence>
<reference evidence="2" key="2">
    <citation type="submission" date="2015-01" db="EMBL/GenBank/DDBJ databases">
        <title>Evolutionary Origins and Diversification of the Mycorrhizal Mutualists.</title>
        <authorList>
            <consortium name="DOE Joint Genome Institute"/>
            <consortium name="Mycorrhizal Genomics Consortium"/>
            <person name="Kohler A."/>
            <person name="Kuo A."/>
            <person name="Nagy L.G."/>
            <person name="Floudas D."/>
            <person name="Copeland A."/>
            <person name="Barry K.W."/>
            <person name="Cichocki N."/>
            <person name="Veneault-Fourrey C."/>
            <person name="LaButti K."/>
            <person name="Lindquist E.A."/>
            <person name="Lipzen A."/>
            <person name="Lundell T."/>
            <person name="Morin E."/>
            <person name="Murat C."/>
            <person name="Riley R."/>
            <person name="Ohm R."/>
            <person name="Sun H."/>
            <person name="Tunlid A."/>
            <person name="Henrissat B."/>
            <person name="Grigoriev I.V."/>
            <person name="Hibbett D.S."/>
            <person name="Martin F."/>
        </authorList>
    </citation>
    <scope>NUCLEOTIDE SEQUENCE [LARGE SCALE GENOMIC DNA]</scope>
    <source>
        <strain evidence="2">UH-Slu-Lm8-n1</strain>
    </source>
</reference>
<dbReference type="EMBL" id="KN835177">
    <property type="protein sequence ID" value="KIK45172.1"/>
    <property type="molecule type" value="Genomic_DNA"/>
</dbReference>
<accession>A0A0D0BGD6</accession>
<dbReference type="HOGENOM" id="CLU_2374201_0_0_1"/>
<proteinExistence type="predicted"/>
<organism evidence="1 2">
    <name type="scientific">Suillus luteus UH-Slu-Lm8-n1</name>
    <dbReference type="NCBI Taxonomy" id="930992"/>
    <lineage>
        <taxon>Eukaryota</taxon>
        <taxon>Fungi</taxon>
        <taxon>Dikarya</taxon>
        <taxon>Basidiomycota</taxon>
        <taxon>Agaricomycotina</taxon>
        <taxon>Agaricomycetes</taxon>
        <taxon>Agaricomycetidae</taxon>
        <taxon>Boletales</taxon>
        <taxon>Suillineae</taxon>
        <taxon>Suillaceae</taxon>
        <taxon>Suillus</taxon>
    </lineage>
</organism>
<protein>
    <submittedName>
        <fullName evidence="1">Uncharacterized protein</fullName>
    </submittedName>
</protein>
<evidence type="ECO:0000313" key="1">
    <source>
        <dbReference type="EMBL" id="KIK45172.1"/>
    </source>
</evidence>
<dbReference type="InParanoid" id="A0A0D0BGD6"/>
<reference evidence="1 2" key="1">
    <citation type="submission" date="2014-04" db="EMBL/GenBank/DDBJ databases">
        <authorList>
            <consortium name="DOE Joint Genome Institute"/>
            <person name="Kuo A."/>
            <person name="Ruytinx J."/>
            <person name="Rineau F."/>
            <person name="Colpaert J."/>
            <person name="Kohler A."/>
            <person name="Nagy L.G."/>
            <person name="Floudas D."/>
            <person name="Copeland A."/>
            <person name="Barry K.W."/>
            <person name="Cichocki N."/>
            <person name="Veneault-Fourrey C."/>
            <person name="LaButti K."/>
            <person name="Lindquist E.A."/>
            <person name="Lipzen A."/>
            <person name="Lundell T."/>
            <person name="Morin E."/>
            <person name="Murat C."/>
            <person name="Sun H."/>
            <person name="Tunlid A."/>
            <person name="Henrissat B."/>
            <person name="Grigoriev I.V."/>
            <person name="Hibbett D.S."/>
            <person name="Martin F."/>
            <person name="Nordberg H.P."/>
            <person name="Cantor M.N."/>
            <person name="Hua S.X."/>
        </authorList>
    </citation>
    <scope>NUCLEOTIDE SEQUENCE [LARGE SCALE GENOMIC DNA]</scope>
    <source>
        <strain evidence="1 2">UH-Slu-Lm8-n1</strain>
    </source>
</reference>
<sequence>MTSSRLLRRFLSEMICLLSPSFPKYCHRYAQKRSSQYSLSSPLSSKPPQDPHFFCRSIQHRHLLAIYYAFATNQTFLFHNLRLDWESNELPKLAY</sequence>
<gene>
    <name evidence="1" type="ORF">CY34DRAFT_558936</name>
</gene>